<evidence type="ECO:0000256" key="1">
    <source>
        <dbReference type="SAM" id="MobiDB-lite"/>
    </source>
</evidence>
<protein>
    <submittedName>
        <fullName evidence="2">Uncharacterized protein</fullName>
    </submittedName>
</protein>
<dbReference type="AlphaFoldDB" id="A0A438EAN7"/>
<organism evidence="2 3">
    <name type="scientific">Vitis vinifera</name>
    <name type="common">Grape</name>
    <dbReference type="NCBI Taxonomy" id="29760"/>
    <lineage>
        <taxon>Eukaryota</taxon>
        <taxon>Viridiplantae</taxon>
        <taxon>Streptophyta</taxon>
        <taxon>Embryophyta</taxon>
        <taxon>Tracheophyta</taxon>
        <taxon>Spermatophyta</taxon>
        <taxon>Magnoliopsida</taxon>
        <taxon>eudicotyledons</taxon>
        <taxon>Gunneridae</taxon>
        <taxon>Pentapetalae</taxon>
        <taxon>rosids</taxon>
        <taxon>Vitales</taxon>
        <taxon>Vitaceae</taxon>
        <taxon>Viteae</taxon>
        <taxon>Vitis</taxon>
    </lineage>
</organism>
<evidence type="ECO:0000313" key="2">
    <source>
        <dbReference type="EMBL" id="RVW44896.1"/>
    </source>
</evidence>
<comment type="caution">
    <text evidence="2">The sequence shown here is derived from an EMBL/GenBank/DDBJ whole genome shotgun (WGS) entry which is preliminary data.</text>
</comment>
<name>A0A438EAN7_VITVI</name>
<dbReference type="EMBL" id="QGNW01001339">
    <property type="protein sequence ID" value="RVW44896.1"/>
    <property type="molecule type" value="Genomic_DNA"/>
</dbReference>
<proteinExistence type="predicted"/>
<evidence type="ECO:0000313" key="3">
    <source>
        <dbReference type="Proteomes" id="UP000288805"/>
    </source>
</evidence>
<feature type="compositionally biased region" description="Polar residues" evidence="1">
    <location>
        <begin position="1"/>
        <end position="11"/>
    </location>
</feature>
<dbReference type="Proteomes" id="UP000288805">
    <property type="component" value="Unassembled WGS sequence"/>
</dbReference>
<reference evidence="2 3" key="1">
    <citation type="journal article" date="2018" name="PLoS Genet.">
        <title>Population sequencing reveals clonal diversity and ancestral inbreeding in the grapevine cultivar Chardonnay.</title>
        <authorList>
            <person name="Roach M.J."/>
            <person name="Johnson D.L."/>
            <person name="Bohlmann J."/>
            <person name="van Vuuren H.J."/>
            <person name="Jones S.J."/>
            <person name="Pretorius I.S."/>
            <person name="Schmidt S.A."/>
            <person name="Borneman A.R."/>
        </authorList>
    </citation>
    <scope>NUCLEOTIDE SEQUENCE [LARGE SCALE GENOMIC DNA]</scope>
    <source>
        <strain evidence="3">cv. Chardonnay</strain>
        <tissue evidence="2">Leaf</tissue>
    </source>
</reference>
<sequence>MSANQEVTSTGPCGAAHGKRSVDKLSVKEFQGAIQRGAPLSPSVAVHGVPALQPDSSGVYSSEYGPGVDGLCRVPSVHAAGDQSAGLNQGAARGHVLVKGIWAGLGTHPDRPFAPNRSLKVPGQNKRGKLVEWVEKALFDRLNRLFEIGRPSGVAKRCFLRRTFASS</sequence>
<accession>A0A438EAN7</accession>
<gene>
    <name evidence="2" type="ORF">CK203_112957</name>
</gene>
<feature type="region of interest" description="Disordered" evidence="1">
    <location>
        <begin position="1"/>
        <end position="20"/>
    </location>
</feature>